<comment type="similarity">
    <text evidence="2">Belongs to the bacteroidetes fimbrillin superfamily. FimB/Mfa2 family.</text>
</comment>
<evidence type="ECO:0000256" key="4">
    <source>
        <dbReference type="ARBA" id="ARBA00023136"/>
    </source>
</evidence>
<evidence type="ECO:0000256" key="3">
    <source>
        <dbReference type="ARBA" id="ARBA00022729"/>
    </source>
</evidence>
<reference evidence="8" key="1">
    <citation type="submission" date="2020-10" db="EMBL/GenBank/DDBJ databases">
        <authorList>
            <person name="Gilroy R."/>
        </authorList>
    </citation>
    <scope>NUCLEOTIDE SEQUENCE</scope>
    <source>
        <strain evidence="8">B2-22910</strain>
    </source>
</reference>
<keyword evidence="3" id="KW-0732">Signal</keyword>
<dbReference type="EMBL" id="JADIMB010000085">
    <property type="protein sequence ID" value="MBO8471304.1"/>
    <property type="molecule type" value="Genomic_DNA"/>
</dbReference>
<proteinExistence type="inferred from homology"/>
<gene>
    <name evidence="8" type="ORF">IAB82_05865</name>
</gene>
<organism evidence="8 9">
    <name type="scientific">Candidatus Cryptobacteroides faecavium</name>
    <dbReference type="NCBI Taxonomy" id="2840762"/>
    <lineage>
        <taxon>Bacteria</taxon>
        <taxon>Pseudomonadati</taxon>
        <taxon>Bacteroidota</taxon>
        <taxon>Bacteroidia</taxon>
        <taxon>Bacteroidales</taxon>
        <taxon>Candidatus Cryptobacteroides</taxon>
    </lineage>
</organism>
<reference evidence="8" key="2">
    <citation type="journal article" date="2021" name="PeerJ">
        <title>Extensive microbial diversity within the chicken gut microbiome revealed by metagenomics and culture.</title>
        <authorList>
            <person name="Gilroy R."/>
            <person name="Ravi A."/>
            <person name="Getino M."/>
            <person name="Pursley I."/>
            <person name="Horton D.L."/>
            <person name="Alikhan N.F."/>
            <person name="Baker D."/>
            <person name="Gharbi K."/>
            <person name="Hall N."/>
            <person name="Watson M."/>
            <person name="Adriaenssens E.M."/>
            <person name="Foster-Nyarko E."/>
            <person name="Jarju S."/>
            <person name="Secka A."/>
            <person name="Antonio M."/>
            <person name="Oren A."/>
            <person name="Chaudhuri R.R."/>
            <person name="La Ragione R."/>
            <person name="Hildebrand F."/>
            <person name="Pallen M.J."/>
        </authorList>
    </citation>
    <scope>NUCLEOTIDE SEQUENCE</scope>
    <source>
        <strain evidence="8">B2-22910</strain>
    </source>
</reference>
<evidence type="ECO:0000313" key="8">
    <source>
        <dbReference type="EMBL" id="MBO8471304.1"/>
    </source>
</evidence>
<keyword evidence="5" id="KW-0564">Palmitate</keyword>
<sequence>MWKKILLSFIVLAFFAGCSVKEDRTGCPCTVMIDFSGLDVSGHPYVEVAAFSDGVQAHSDTVRQEKYMDSYSFTVSGDAAVLDLYHGWTEDGLDGKGFVVEPGVQFPELYLQACNLDTGGERTEVEADLHKVYCKVTLYLNTEGAYPYDLMVSGGVTGYDLSGRMVYGTFEYSPEPDNGGVCSVCVPRQADSTLRLAIREADNTLREFAIGEYILASGYDWSAEDLEDIDIEIDYAKTDVSFTVNGWETTVSLEVII</sequence>
<dbReference type="InterPro" id="IPR014941">
    <property type="entry name" value="FimB/Mfa2/Mfa3"/>
</dbReference>
<keyword evidence="7" id="KW-0449">Lipoprotein</keyword>
<evidence type="ECO:0000256" key="7">
    <source>
        <dbReference type="ARBA" id="ARBA00023288"/>
    </source>
</evidence>
<keyword evidence="6" id="KW-0998">Cell outer membrane</keyword>
<comment type="subcellular location">
    <subcellularLocation>
        <location evidence="1">Cell outer membrane</location>
    </subcellularLocation>
</comment>
<dbReference type="GO" id="GO:0009279">
    <property type="term" value="C:cell outer membrane"/>
    <property type="evidence" value="ECO:0007669"/>
    <property type="project" value="UniProtKB-SubCell"/>
</dbReference>
<comment type="caution">
    <text evidence="8">The sequence shown here is derived from an EMBL/GenBank/DDBJ whole genome shotgun (WGS) entry which is preliminary data.</text>
</comment>
<protein>
    <submittedName>
        <fullName evidence="8">FimB/Mfa2 family fimbrial subunit</fullName>
    </submittedName>
</protein>
<keyword evidence="4" id="KW-0472">Membrane</keyword>
<evidence type="ECO:0000256" key="5">
    <source>
        <dbReference type="ARBA" id="ARBA00023139"/>
    </source>
</evidence>
<name>A0A9D9NFC5_9BACT</name>
<dbReference type="PROSITE" id="PS51257">
    <property type="entry name" value="PROKAR_LIPOPROTEIN"/>
    <property type="match status" value="1"/>
</dbReference>
<accession>A0A9D9NFC5</accession>
<dbReference type="AlphaFoldDB" id="A0A9D9NFC5"/>
<evidence type="ECO:0000256" key="2">
    <source>
        <dbReference type="ARBA" id="ARBA00007248"/>
    </source>
</evidence>
<evidence type="ECO:0000256" key="6">
    <source>
        <dbReference type="ARBA" id="ARBA00023237"/>
    </source>
</evidence>
<dbReference type="Pfam" id="PF08842">
    <property type="entry name" value="Mfa2"/>
    <property type="match status" value="1"/>
</dbReference>
<evidence type="ECO:0000256" key="1">
    <source>
        <dbReference type="ARBA" id="ARBA00004442"/>
    </source>
</evidence>
<evidence type="ECO:0000313" key="9">
    <source>
        <dbReference type="Proteomes" id="UP000823603"/>
    </source>
</evidence>
<dbReference type="Proteomes" id="UP000823603">
    <property type="component" value="Unassembled WGS sequence"/>
</dbReference>